<accession>A0A0C3I179</accession>
<dbReference type="PROSITE" id="PS50048">
    <property type="entry name" value="ZN2_CY6_FUNGAL_2"/>
    <property type="match status" value="1"/>
</dbReference>
<reference evidence="4 5" key="1">
    <citation type="submission" date="2014-04" db="EMBL/GenBank/DDBJ databases">
        <authorList>
            <consortium name="DOE Joint Genome Institute"/>
            <person name="Kuo A."/>
            <person name="Martino E."/>
            <person name="Perotto S."/>
            <person name="Kohler A."/>
            <person name="Nagy L.G."/>
            <person name="Floudas D."/>
            <person name="Copeland A."/>
            <person name="Barry K.W."/>
            <person name="Cichocki N."/>
            <person name="Veneault-Fourrey C."/>
            <person name="LaButti K."/>
            <person name="Lindquist E.A."/>
            <person name="Lipzen A."/>
            <person name="Lundell T."/>
            <person name="Morin E."/>
            <person name="Murat C."/>
            <person name="Sun H."/>
            <person name="Tunlid A."/>
            <person name="Henrissat B."/>
            <person name="Grigoriev I.V."/>
            <person name="Hibbett D.S."/>
            <person name="Martin F."/>
            <person name="Nordberg H.P."/>
            <person name="Cantor M.N."/>
            <person name="Hua S.X."/>
        </authorList>
    </citation>
    <scope>NUCLEOTIDE SEQUENCE [LARGE SCALE GENOMIC DNA]</scope>
    <source>
        <strain evidence="4 5">Zn</strain>
    </source>
</reference>
<keyword evidence="5" id="KW-1185">Reference proteome</keyword>
<keyword evidence="1" id="KW-0539">Nucleus</keyword>
<sequence>MVGVPGRSKGCNTCKQRKIACSLEKPECRTCIKSGRTCAGYQRERIFLLDHRTKGDGPRTYQKPQVNPAHTPRSAPKKRKEATVPQQGGQPSTSLITSHSNSISRTLSPSSLLMYRQQILNKFLSMVSPTVRRIAKQEFVLESSAFWLAILPSSAGISPALETSIMALCTASVGRSNSDRALVHESLKFYTRGLWELQRALWDPNLMYEDDTLAACMILVTYEVTECPDQGLAGWLKHMKGCSKLFELRGPKAYDSDVSYHLFTAFRLMEIQQAITERRRTFLSSPEWLSLPWKAREKSKYHQFLDSMALLPDVIADGYDIFGAVLNPAETTPLDPISLMAKILGIVNRTWQLDAEFNAFYTEFERENLGQLYWPELSQGTITTADEEELGKVFPVAYQFVNMTNAYICMLYWASNAILWSGMSYIYKVIAGFLAMQAAPQSPEEGTTNRSESSTTPIFSVDMLPPLEHRADISTMAKNIAQSVEFALLNDNLNPWTTRAVFPLKVSIESFHDSPGCEREGKWGLAAMGKILGSGVRILGHVEDDKWAEHAFLPG</sequence>
<dbReference type="InterPro" id="IPR053178">
    <property type="entry name" value="Osmoadaptation_assoc"/>
</dbReference>
<dbReference type="Proteomes" id="UP000054321">
    <property type="component" value="Unassembled WGS sequence"/>
</dbReference>
<dbReference type="InParanoid" id="A0A0C3I179"/>
<evidence type="ECO:0000256" key="2">
    <source>
        <dbReference type="SAM" id="MobiDB-lite"/>
    </source>
</evidence>
<dbReference type="OrthoDB" id="4491390at2759"/>
<dbReference type="CDD" id="cd00067">
    <property type="entry name" value="GAL4"/>
    <property type="match status" value="1"/>
</dbReference>
<gene>
    <name evidence="4" type="ORF">OIDMADRAFT_48054</name>
</gene>
<evidence type="ECO:0000313" key="5">
    <source>
        <dbReference type="Proteomes" id="UP000054321"/>
    </source>
</evidence>
<dbReference type="STRING" id="913774.A0A0C3I179"/>
<dbReference type="InterPro" id="IPR021858">
    <property type="entry name" value="Fun_TF"/>
</dbReference>
<dbReference type="PANTHER" id="PTHR38111:SF11">
    <property type="entry name" value="TRANSCRIPTION FACTOR DOMAIN-CONTAINING PROTEIN-RELATED"/>
    <property type="match status" value="1"/>
</dbReference>
<dbReference type="Pfam" id="PF00172">
    <property type="entry name" value="Zn_clus"/>
    <property type="match status" value="1"/>
</dbReference>
<dbReference type="SMART" id="SM00066">
    <property type="entry name" value="GAL4"/>
    <property type="match status" value="1"/>
</dbReference>
<dbReference type="GO" id="GO:0008270">
    <property type="term" value="F:zinc ion binding"/>
    <property type="evidence" value="ECO:0007669"/>
    <property type="project" value="InterPro"/>
</dbReference>
<dbReference type="SUPFAM" id="SSF57701">
    <property type="entry name" value="Zn2/Cys6 DNA-binding domain"/>
    <property type="match status" value="1"/>
</dbReference>
<feature type="compositionally biased region" description="Polar residues" evidence="2">
    <location>
        <begin position="84"/>
        <end position="102"/>
    </location>
</feature>
<protein>
    <recommendedName>
        <fullName evidence="3">Zn(2)-C6 fungal-type domain-containing protein</fullName>
    </recommendedName>
</protein>
<feature type="region of interest" description="Disordered" evidence="2">
    <location>
        <begin position="52"/>
        <end position="102"/>
    </location>
</feature>
<evidence type="ECO:0000313" key="4">
    <source>
        <dbReference type="EMBL" id="KIN08177.1"/>
    </source>
</evidence>
<name>A0A0C3I179_OIDMZ</name>
<dbReference type="InterPro" id="IPR036864">
    <property type="entry name" value="Zn2-C6_fun-type_DNA-bd_sf"/>
</dbReference>
<feature type="domain" description="Zn(2)-C6 fungal-type" evidence="3">
    <location>
        <begin position="10"/>
        <end position="38"/>
    </location>
</feature>
<dbReference type="InterPro" id="IPR001138">
    <property type="entry name" value="Zn2Cys6_DnaBD"/>
</dbReference>
<dbReference type="PANTHER" id="PTHR38111">
    <property type="entry name" value="ZN(2)-C6 FUNGAL-TYPE DOMAIN-CONTAINING PROTEIN-RELATED"/>
    <property type="match status" value="1"/>
</dbReference>
<reference evidence="5" key="2">
    <citation type="submission" date="2015-01" db="EMBL/GenBank/DDBJ databases">
        <title>Evolutionary Origins and Diversification of the Mycorrhizal Mutualists.</title>
        <authorList>
            <consortium name="DOE Joint Genome Institute"/>
            <consortium name="Mycorrhizal Genomics Consortium"/>
            <person name="Kohler A."/>
            <person name="Kuo A."/>
            <person name="Nagy L.G."/>
            <person name="Floudas D."/>
            <person name="Copeland A."/>
            <person name="Barry K.W."/>
            <person name="Cichocki N."/>
            <person name="Veneault-Fourrey C."/>
            <person name="LaButti K."/>
            <person name="Lindquist E.A."/>
            <person name="Lipzen A."/>
            <person name="Lundell T."/>
            <person name="Morin E."/>
            <person name="Murat C."/>
            <person name="Riley R."/>
            <person name="Ohm R."/>
            <person name="Sun H."/>
            <person name="Tunlid A."/>
            <person name="Henrissat B."/>
            <person name="Grigoriev I.V."/>
            <person name="Hibbett D.S."/>
            <person name="Martin F."/>
        </authorList>
    </citation>
    <scope>NUCLEOTIDE SEQUENCE [LARGE SCALE GENOMIC DNA]</scope>
    <source>
        <strain evidence="5">Zn</strain>
    </source>
</reference>
<dbReference type="PROSITE" id="PS00463">
    <property type="entry name" value="ZN2_CY6_FUNGAL_1"/>
    <property type="match status" value="1"/>
</dbReference>
<dbReference type="HOGENOM" id="CLU_021599_2_1_1"/>
<dbReference type="Pfam" id="PF11951">
    <property type="entry name" value="Fungal_trans_2"/>
    <property type="match status" value="1"/>
</dbReference>
<proteinExistence type="predicted"/>
<evidence type="ECO:0000259" key="3">
    <source>
        <dbReference type="PROSITE" id="PS50048"/>
    </source>
</evidence>
<evidence type="ECO:0000256" key="1">
    <source>
        <dbReference type="ARBA" id="ARBA00023242"/>
    </source>
</evidence>
<organism evidence="4 5">
    <name type="scientific">Oidiodendron maius (strain Zn)</name>
    <dbReference type="NCBI Taxonomy" id="913774"/>
    <lineage>
        <taxon>Eukaryota</taxon>
        <taxon>Fungi</taxon>
        <taxon>Dikarya</taxon>
        <taxon>Ascomycota</taxon>
        <taxon>Pezizomycotina</taxon>
        <taxon>Leotiomycetes</taxon>
        <taxon>Leotiomycetes incertae sedis</taxon>
        <taxon>Myxotrichaceae</taxon>
        <taxon>Oidiodendron</taxon>
    </lineage>
</organism>
<dbReference type="EMBL" id="KN832870">
    <property type="protein sequence ID" value="KIN08177.1"/>
    <property type="molecule type" value="Genomic_DNA"/>
</dbReference>
<dbReference type="AlphaFoldDB" id="A0A0C3I179"/>
<dbReference type="Gene3D" id="4.10.240.10">
    <property type="entry name" value="Zn(2)-C6 fungal-type DNA-binding domain"/>
    <property type="match status" value="1"/>
</dbReference>
<dbReference type="GO" id="GO:0000981">
    <property type="term" value="F:DNA-binding transcription factor activity, RNA polymerase II-specific"/>
    <property type="evidence" value="ECO:0007669"/>
    <property type="project" value="InterPro"/>
</dbReference>